<dbReference type="STRING" id="101127.A0A1X2G351"/>
<protein>
    <submittedName>
        <fullName evidence="8">RhoGAP-domain-containing protein</fullName>
    </submittedName>
</protein>
<evidence type="ECO:0000313" key="8">
    <source>
        <dbReference type="EMBL" id="ORX43476.1"/>
    </source>
</evidence>
<dbReference type="SUPFAM" id="SSF57716">
    <property type="entry name" value="Glucocorticoid receptor-like (DNA-binding domain)"/>
    <property type="match status" value="1"/>
</dbReference>
<evidence type="ECO:0000256" key="1">
    <source>
        <dbReference type="ARBA" id="ARBA00022468"/>
    </source>
</evidence>
<feature type="domain" description="Rho-GAP" evidence="7">
    <location>
        <begin position="841"/>
        <end position="1032"/>
    </location>
</feature>
<evidence type="ECO:0000256" key="5">
    <source>
        <dbReference type="SAM" id="MobiDB-lite"/>
    </source>
</evidence>
<dbReference type="InterPro" id="IPR000198">
    <property type="entry name" value="RhoGAP_dom"/>
</dbReference>
<keyword evidence="3 4" id="KW-0862">Zinc</keyword>
<proteinExistence type="predicted"/>
<gene>
    <name evidence="8" type="ORF">DM01DRAFT_1411604</name>
</gene>
<dbReference type="EMBL" id="MCGT01000055">
    <property type="protein sequence ID" value="ORX43476.1"/>
    <property type="molecule type" value="Genomic_DNA"/>
</dbReference>
<feature type="domain" description="LIM zinc-binding" evidence="6">
    <location>
        <begin position="378"/>
        <end position="439"/>
    </location>
</feature>
<dbReference type="Gene3D" id="2.10.110.10">
    <property type="entry name" value="Cysteine Rich Protein"/>
    <property type="match status" value="2"/>
</dbReference>
<accession>A0A1X2G351</accession>
<keyword evidence="9" id="KW-1185">Reference proteome</keyword>
<feature type="region of interest" description="Disordered" evidence="5">
    <location>
        <begin position="1124"/>
        <end position="1146"/>
    </location>
</feature>
<dbReference type="Pfam" id="PF00620">
    <property type="entry name" value="RhoGAP"/>
    <property type="match status" value="1"/>
</dbReference>
<dbReference type="Pfam" id="PF00412">
    <property type="entry name" value="LIM"/>
    <property type="match status" value="2"/>
</dbReference>
<dbReference type="GO" id="GO:0005096">
    <property type="term" value="F:GTPase activator activity"/>
    <property type="evidence" value="ECO:0007669"/>
    <property type="project" value="UniProtKB-KW"/>
</dbReference>
<feature type="domain" description="LIM zinc-binding" evidence="6">
    <location>
        <begin position="23"/>
        <end position="88"/>
    </location>
</feature>
<dbReference type="PANTHER" id="PTHR14963">
    <property type="entry name" value="RHO GTPASE ACTIVATING PROTEIN 18,19-RELATED"/>
    <property type="match status" value="1"/>
</dbReference>
<feature type="region of interest" description="Disordered" evidence="5">
    <location>
        <begin position="566"/>
        <end position="678"/>
    </location>
</feature>
<dbReference type="GO" id="GO:0007165">
    <property type="term" value="P:signal transduction"/>
    <property type="evidence" value="ECO:0007669"/>
    <property type="project" value="InterPro"/>
</dbReference>
<organism evidence="8 9">
    <name type="scientific">Hesseltinella vesiculosa</name>
    <dbReference type="NCBI Taxonomy" id="101127"/>
    <lineage>
        <taxon>Eukaryota</taxon>
        <taxon>Fungi</taxon>
        <taxon>Fungi incertae sedis</taxon>
        <taxon>Mucoromycota</taxon>
        <taxon>Mucoromycotina</taxon>
        <taxon>Mucoromycetes</taxon>
        <taxon>Mucorales</taxon>
        <taxon>Cunninghamellaceae</taxon>
        <taxon>Hesseltinella</taxon>
    </lineage>
</organism>
<sequence>MLSSIDEISTTSSIKSASLRSSRRCPSCQQPCSRRDRTLIRALGNIYHYQCFTCADCQALVANKFYALEQEGQFKIVCEKHYHARLQPCANCQERPCRCDYRRCPGCRSHPPAEKGDLYLEYDGQAYCLFHFAAIEATHCLGCDQAILKQFVEHKSWPNKKWHPECYMIFKFWNVRLRDTSQVHEPAKTSQQVQKQLQEVESKVSRIWTDLSTFEESSATCISEMLLLVASSAYMDAFRMASQFIMHLQVLFAALEAIHYQHDSEARTVCHHVIRFFRLLAQQDGGPIDMTQELVSLVTHLAQSLKILIRLGLTEALQQECHGKDKDATDKFLKSILELEKKRVWIGGRYWFKDDAFHNFLATMSCPLLSQCNEDEDDHCTGCHQAMTTDAYQVGYERWHSKCFVCNQCNTSLISQQQVLYATTSGLVCNTCHPDSAVASQPMIHLTPLQHEFYLVKLALLRFYHQTSPPPTGQTGTNKATALAAGIVNVKGPPAKHLPVLEQGSPQPTKKTNNVTLISPRWLRVTNVPSSPPHSHPHYLGGVAPLPLRPPSSASLFGSIDLGNIKRSRSTRQDRLNVQPASLPRRAHTIHQPSSPAMTGHSHLQKQLPPLPANLATSCPSSPAPSQPPLLTIHTPASSLPPSPSPLPLSPPTSPAKRTMSSLRRAWSLRRNNSTQRRQRTSIYSLFDTPVSYAPTSPTSTLPETSTITHPPPSAIDPFAMRHTTPTSSKAPTLASPTPPPTCLLHTSAAQYHLIRHLAALSIQSLVDDPSLDDLFGLISVRKSTIWTKLKQLRRKPLAQPTTSPAAGKCFGVPLGLLASYDDYLLTSSAETPTRNQPAMEALKLACTSPHCLAPGFLRQILIALMRKDLTVEGIFRKNGNIRELKQLEATIDAKQATDRTRANYMTLLEQQNPIQLAALLKRFLRELPEPLLPDRFYPLLLTAMRKEADQDKQTLFHLISCMMPKENRDAMELLFGFLHHVASCEGNRMDTYNLARVFTPNILYTTANDRQAPENEIMVIDYLIRHQDMIAKIPPEFVSILSHPGLVDSFASLDGKQVMKHYTHWSQHDWHLRPSSMASPLPPQLSAPTLTMPYPSPVPSHPLVASQPTTPVMTGAKFALPIPKPSLTTTTTTANKQRRSWMLRR</sequence>
<feature type="compositionally biased region" description="Basic residues" evidence="5">
    <location>
        <begin position="1137"/>
        <end position="1146"/>
    </location>
</feature>
<dbReference type="Proteomes" id="UP000242146">
    <property type="component" value="Unassembled WGS sequence"/>
</dbReference>
<evidence type="ECO:0000256" key="4">
    <source>
        <dbReference type="PROSITE-ProRule" id="PRU00125"/>
    </source>
</evidence>
<evidence type="ECO:0000259" key="7">
    <source>
        <dbReference type="PROSITE" id="PS50238"/>
    </source>
</evidence>
<dbReference type="GO" id="GO:0005737">
    <property type="term" value="C:cytoplasm"/>
    <property type="evidence" value="ECO:0007669"/>
    <property type="project" value="TreeGrafter"/>
</dbReference>
<keyword evidence="1" id="KW-0343">GTPase activation</keyword>
<reference evidence="8 9" key="1">
    <citation type="submission" date="2016-07" db="EMBL/GenBank/DDBJ databases">
        <title>Pervasive Adenine N6-methylation of Active Genes in Fungi.</title>
        <authorList>
            <consortium name="DOE Joint Genome Institute"/>
            <person name="Mondo S.J."/>
            <person name="Dannebaum R.O."/>
            <person name="Kuo R.C."/>
            <person name="Labutti K."/>
            <person name="Haridas S."/>
            <person name="Kuo A."/>
            <person name="Salamov A."/>
            <person name="Ahrendt S.R."/>
            <person name="Lipzen A."/>
            <person name="Sullivan W."/>
            <person name="Andreopoulos W.B."/>
            <person name="Clum A."/>
            <person name="Lindquist E."/>
            <person name="Daum C."/>
            <person name="Ramamoorthy G.K."/>
            <person name="Gryganskyi A."/>
            <person name="Culley D."/>
            <person name="Magnuson J.K."/>
            <person name="James T.Y."/>
            <person name="O'Malley M.A."/>
            <person name="Stajich J.E."/>
            <person name="Spatafora J.W."/>
            <person name="Visel A."/>
            <person name="Grigoriev I.V."/>
        </authorList>
    </citation>
    <scope>NUCLEOTIDE SEQUENCE [LARGE SCALE GENOMIC DNA]</scope>
    <source>
        <strain evidence="8 9">NRRL 3301</strain>
    </source>
</reference>
<dbReference type="PROSITE" id="PS00478">
    <property type="entry name" value="LIM_DOMAIN_1"/>
    <property type="match status" value="1"/>
</dbReference>
<name>A0A1X2G351_9FUNG</name>
<dbReference type="OrthoDB" id="20689at2759"/>
<dbReference type="GO" id="GO:0051056">
    <property type="term" value="P:regulation of small GTPase mediated signal transduction"/>
    <property type="evidence" value="ECO:0007669"/>
    <property type="project" value="TreeGrafter"/>
</dbReference>
<dbReference type="Gene3D" id="1.10.555.10">
    <property type="entry name" value="Rho GTPase activation protein"/>
    <property type="match status" value="1"/>
</dbReference>
<evidence type="ECO:0000259" key="6">
    <source>
        <dbReference type="PROSITE" id="PS50023"/>
    </source>
</evidence>
<dbReference type="SUPFAM" id="SSF48350">
    <property type="entry name" value="GTPase activation domain, GAP"/>
    <property type="match status" value="1"/>
</dbReference>
<dbReference type="InterPro" id="IPR001781">
    <property type="entry name" value="Znf_LIM"/>
</dbReference>
<dbReference type="PROSITE" id="PS50023">
    <property type="entry name" value="LIM_DOMAIN_2"/>
    <property type="match status" value="2"/>
</dbReference>
<comment type="caution">
    <text evidence="8">The sequence shown here is derived from an EMBL/GenBank/DDBJ whole genome shotgun (WGS) entry which is preliminary data.</text>
</comment>
<dbReference type="PANTHER" id="PTHR14963:SF7">
    <property type="entry name" value="RHO GTPASE-ACTIVATING PROTEIN 19"/>
    <property type="match status" value="1"/>
</dbReference>
<dbReference type="PROSITE" id="PS50238">
    <property type="entry name" value="RHOGAP"/>
    <property type="match status" value="1"/>
</dbReference>
<keyword evidence="2 4" id="KW-0479">Metal-binding</keyword>
<dbReference type="AlphaFoldDB" id="A0A1X2G351"/>
<dbReference type="InterPro" id="IPR008936">
    <property type="entry name" value="Rho_GTPase_activation_prot"/>
</dbReference>
<dbReference type="SMART" id="SM00324">
    <property type="entry name" value="RhoGAP"/>
    <property type="match status" value="1"/>
</dbReference>
<evidence type="ECO:0000313" key="9">
    <source>
        <dbReference type="Proteomes" id="UP000242146"/>
    </source>
</evidence>
<dbReference type="GO" id="GO:0046872">
    <property type="term" value="F:metal ion binding"/>
    <property type="evidence" value="ECO:0007669"/>
    <property type="project" value="UniProtKB-KW"/>
</dbReference>
<feature type="compositionally biased region" description="Pro residues" evidence="5">
    <location>
        <begin position="639"/>
        <end position="654"/>
    </location>
</feature>
<evidence type="ECO:0000256" key="3">
    <source>
        <dbReference type="ARBA" id="ARBA00022833"/>
    </source>
</evidence>
<evidence type="ECO:0000256" key="2">
    <source>
        <dbReference type="ARBA" id="ARBA00022723"/>
    </source>
</evidence>
<dbReference type="SMART" id="SM00132">
    <property type="entry name" value="LIM"/>
    <property type="match status" value="2"/>
</dbReference>
<keyword evidence="4" id="KW-0440">LIM domain</keyword>